<gene>
    <name evidence="2" type="ORF">HDF14_005355</name>
</gene>
<dbReference type="AlphaFoldDB" id="A0A9X0QJS5"/>
<evidence type="ECO:0000313" key="3">
    <source>
        <dbReference type="Proteomes" id="UP000535182"/>
    </source>
</evidence>
<keyword evidence="3" id="KW-1185">Reference proteome</keyword>
<protein>
    <submittedName>
        <fullName evidence="2">Uncharacterized protein</fullName>
    </submittedName>
</protein>
<dbReference type="Proteomes" id="UP000535182">
    <property type="component" value="Unassembled WGS sequence"/>
</dbReference>
<evidence type="ECO:0000313" key="2">
    <source>
        <dbReference type="EMBL" id="MBB5331706.1"/>
    </source>
</evidence>
<sequence>MVRATLPPSNDLAYDQATHHTHKPNNLRTGAQLAIVRWKLLKCRFDSKEAPTFC</sequence>
<evidence type="ECO:0000256" key="1">
    <source>
        <dbReference type="SAM" id="MobiDB-lite"/>
    </source>
</evidence>
<organism evidence="2 3">
    <name type="scientific">Tunturiibacter gelidiferens</name>
    <dbReference type="NCBI Taxonomy" id="3069689"/>
    <lineage>
        <taxon>Bacteria</taxon>
        <taxon>Pseudomonadati</taxon>
        <taxon>Acidobacteriota</taxon>
        <taxon>Terriglobia</taxon>
        <taxon>Terriglobales</taxon>
        <taxon>Acidobacteriaceae</taxon>
        <taxon>Tunturiibacter</taxon>
    </lineage>
</organism>
<feature type="region of interest" description="Disordered" evidence="1">
    <location>
        <begin position="1"/>
        <end position="25"/>
    </location>
</feature>
<reference evidence="2 3" key="1">
    <citation type="submission" date="2020-08" db="EMBL/GenBank/DDBJ databases">
        <title>Genomic Encyclopedia of Type Strains, Phase IV (KMG-V): Genome sequencing to study the core and pangenomes of soil and plant-associated prokaryotes.</title>
        <authorList>
            <person name="Whitman W."/>
        </authorList>
    </citation>
    <scope>NUCLEOTIDE SEQUENCE [LARGE SCALE GENOMIC DNA]</scope>
    <source>
        <strain evidence="2 3">X5P2</strain>
    </source>
</reference>
<proteinExistence type="predicted"/>
<name>A0A9X0QJS5_9BACT</name>
<accession>A0A9X0QJS5</accession>
<comment type="caution">
    <text evidence="2">The sequence shown here is derived from an EMBL/GenBank/DDBJ whole genome shotgun (WGS) entry which is preliminary data.</text>
</comment>
<dbReference type="EMBL" id="JACHEB010000017">
    <property type="protein sequence ID" value="MBB5331706.1"/>
    <property type="molecule type" value="Genomic_DNA"/>
</dbReference>